<sequence length="77" mass="8222">MSGQTWLENISQDFAVGDHVTVGSVVTVRRARNRASQHATGVVAGYNDVGIVVEFDGGPINGVTWCTASPLELRHLT</sequence>
<accession>A0A1S1JWC7</accession>
<protein>
    <submittedName>
        <fullName evidence="1">Uncharacterized protein</fullName>
    </submittedName>
</protein>
<reference evidence="1 2" key="1">
    <citation type="submission" date="2016-10" db="EMBL/GenBank/DDBJ databases">
        <title>Evaluation of Human, Animal and Environmental Mycobacterium chelonae Isolates by Core Genome Phylogenomic Analysis, Targeted Gene Comparison, and Anti-microbial Susceptibility Patterns: A Tale of Mistaken Identities.</title>
        <authorList>
            <person name="Fogelson S.B."/>
            <person name="Camus A.C."/>
            <person name="Lorenz W."/>
            <person name="Vasireddy R."/>
            <person name="Vasireddy S."/>
            <person name="Smith T."/>
            <person name="Brown-Elliott B.A."/>
            <person name="Wallace R.J.Jr."/>
            <person name="Hasan N.A."/>
            <person name="Reischl U."/>
            <person name="Sanchez S."/>
        </authorList>
    </citation>
    <scope>NUCLEOTIDE SEQUENCE [LARGE SCALE GENOMIC DNA]</scope>
    <source>
        <strain evidence="1 2">24999</strain>
    </source>
</reference>
<dbReference type="AlphaFoldDB" id="A0A1Q9W823"/>
<evidence type="ECO:0000313" key="2">
    <source>
        <dbReference type="Proteomes" id="UP000179636"/>
    </source>
</evidence>
<proteinExistence type="predicted"/>
<gene>
    <name evidence="1" type="ORF">BKG61_17580</name>
</gene>
<keyword evidence="2" id="KW-1185">Reference proteome</keyword>
<evidence type="ECO:0000313" key="1">
    <source>
        <dbReference type="EMBL" id="OHT97103.1"/>
    </source>
</evidence>
<dbReference type="RefSeq" id="WP_019348353.1">
    <property type="nucleotide sequence ID" value="NZ_MLCL01000073.1"/>
</dbReference>
<name>A0A1Q9W823_9MYCO</name>
<comment type="caution">
    <text evidence="1">The sequence shown here is derived from an EMBL/GenBank/DDBJ whole genome shotgun (WGS) entry which is preliminary data.</text>
</comment>
<accession>A0A1Q9W823</accession>
<dbReference type="OrthoDB" id="9863730at2"/>
<dbReference type="EMBL" id="MLHV01000016">
    <property type="protein sequence ID" value="OHT97103.1"/>
    <property type="molecule type" value="Genomic_DNA"/>
</dbReference>
<dbReference type="Proteomes" id="UP000179636">
    <property type="component" value="Unassembled WGS sequence"/>
</dbReference>
<organism evidence="1 2">
    <name type="scientific">Mycobacterium syngnathidarum</name>
    <dbReference type="NCBI Taxonomy" id="1908205"/>
    <lineage>
        <taxon>Bacteria</taxon>
        <taxon>Bacillati</taxon>
        <taxon>Actinomycetota</taxon>
        <taxon>Actinomycetes</taxon>
        <taxon>Mycobacteriales</taxon>
        <taxon>Mycobacteriaceae</taxon>
        <taxon>Mycobacterium</taxon>
    </lineage>
</organism>